<feature type="transmembrane region" description="Helical" evidence="1">
    <location>
        <begin position="7"/>
        <end position="27"/>
    </location>
</feature>
<evidence type="ECO:0000313" key="2">
    <source>
        <dbReference type="EMBL" id="NHF58190.1"/>
    </source>
</evidence>
<organism evidence="2 3">
    <name type="scientific">Pelagihabitans pacificus</name>
    <dbReference type="NCBI Taxonomy" id="2696054"/>
    <lineage>
        <taxon>Bacteria</taxon>
        <taxon>Pseudomonadati</taxon>
        <taxon>Bacteroidota</taxon>
        <taxon>Flavobacteriia</taxon>
        <taxon>Flavobacteriales</taxon>
        <taxon>Flavobacteriaceae</taxon>
        <taxon>Pelagihabitans</taxon>
    </lineage>
</organism>
<sequence length="279" mass="33123">MVAPKIFAILAGLYIIGYVLYIIYYAVGLYQFNPFVKLKPLTRQEQAFLTENFPIYGRLPLELRERCEKRIVWFRSRKKFVFYGKVARRADVPLLLSGTAVLMTMGLKNYQMRRSLLRLIVYPSRYYSRINKRHHFGEYNPRLKTLIFSAEQLWKGFEVPHDNVNLAVHEFAHALIFEMYKKRTWEARKFRVGLHKIKELFLLEGFVDRLETTQYFREYGMTNLQEFFSVAVEHYVETPEKFYEDFPELYALIKGMLKFEFRPLDTNNGKKAAPGGAAF</sequence>
<dbReference type="RefSeq" id="WP_152572692.1">
    <property type="nucleotide sequence ID" value="NZ_VIKU02000001.1"/>
</dbReference>
<dbReference type="PANTHER" id="PTHR30164">
    <property type="entry name" value="MTFA PEPTIDASE"/>
    <property type="match status" value="1"/>
</dbReference>
<keyword evidence="1" id="KW-1133">Transmembrane helix</keyword>
<dbReference type="CDD" id="cd20170">
    <property type="entry name" value="Peptidase_M90-like"/>
    <property type="match status" value="1"/>
</dbReference>
<dbReference type="GO" id="GO:0008237">
    <property type="term" value="F:metallopeptidase activity"/>
    <property type="evidence" value="ECO:0007669"/>
    <property type="project" value="InterPro"/>
</dbReference>
<keyword evidence="1" id="KW-0472">Membrane</keyword>
<dbReference type="Proteomes" id="UP000707206">
    <property type="component" value="Unassembled WGS sequence"/>
</dbReference>
<dbReference type="PANTHER" id="PTHR30164:SF2">
    <property type="entry name" value="PROTEIN MTFA"/>
    <property type="match status" value="1"/>
</dbReference>
<dbReference type="SUPFAM" id="SSF55486">
    <property type="entry name" value="Metalloproteases ('zincins'), catalytic domain"/>
    <property type="match status" value="1"/>
</dbReference>
<keyword evidence="3" id="KW-1185">Reference proteome</keyword>
<dbReference type="Gene3D" id="3.40.390.10">
    <property type="entry name" value="Collagenase (Catalytic Domain)"/>
    <property type="match status" value="1"/>
</dbReference>
<accession>A0A967ARK0</accession>
<dbReference type="GO" id="GO:0005829">
    <property type="term" value="C:cytosol"/>
    <property type="evidence" value="ECO:0007669"/>
    <property type="project" value="TreeGrafter"/>
</dbReference>
<evidence type="ECO:0000256" key="1">
    <source>
        <dbReference type="SAM" id="Phobius"/>
    </source>
</evidence>
<protein>
    <submittedName>
        <fullName evidence="2">Zinc-dependent peptidase</fullName>
    </submittedName>
</protein>
<proteinExistence type="predicted"/>
<reference evidence="2" key="2">
    <citation type="submission" date="2020-03" db="EMBL/GenBank/DDBJ databases">
        <title>Flavobacteriaceae bacterium strain TP-CH-4, a member of the family Flavobacteriaceae isolated from a deep-sea seamount.</title>
        <authorList>
            <person name="Zhang D.-C."/>
        </authorList>
    </citation>
    <scope>NUCLEOTIDE SEQUENCE</scope>
    <source>
        <strain evidence="2">TP-CH-4</strain>
    </source>
</reference>
<dbReference type="AlphaFoldDB" id="A0A967ARK0"/>
<dbReference type="InterPro" id="IPR010384">
    <property type="entry name" value="MtfA_fam"/>
</dbReference>
<reference evidence="2" key="1">
    <citation type="submission" date="2019-07" db="EMBL/GenBank/DDBJ databases">
        <authorList>
            <person name="De-Chao Zhang Q."/>
        </authorList>
    </citation>
    <scope>NUCLEOTIDE SEQUENCE</scope>
    <source>
        <strain evidence="2">TP-CH-4</strain>
    </source>
</reference>
<dbReference type="GO" id="GO:0004177">
    <property type="term" value="F:aminopeptidase activity"/>
    <property type="evidence" value="ECO:0007669"/>
    <property type="project" value="TreeGrafter"/>
</dbReference>
<gene>
    <name evidence="2" type="ORF">FK220_002475</name>
</gene>
<name>A0A967ARK0_9FLAO</name>
<evidence type="ECO:0000313" key="3">
    <source>
        <dbReference type="Proteomes" id="UP000707206"/>
    </source>
</evidence>
<dbReference type="Pfam" id="PF06167">
    <property type="entry name" value="Peptidase_M90"/>
    <property type="match status" value="1"/>
</dbReference>
<dbReference type="EMBL" id="VIKU02000001">
    <property type="protein sequence ID" value="NHF58190.1"/>
    <property type="molecule type" value="Genomic_DNA"/>
</dbReference>
<keyword evidence="1" id="KW-0812">Transmembrane</keyword>
<comment type="caution">
    <text evidence="2">The sequence shown here is derived from an EMBL/GenBank/DDBJ whole genome shotgun (WGS) entry which is preliminary data.</text>
</comment>
<dbReference type="InterPro" id="IPR024079">
    <property type="entry name" value="MetalloPept_cat_dom_sf"/>
</dbReference>